<keyword evidence="10" id="KW-0808">Transferase</keyword>
<evidence type="ECO:0000256" key="1">
    <source>
        <dbReference type="ARBA" id="ARBA00001946"/>
    </source>
</evidence>
<keyword evidence="11 18" id="KW-0547">Nucleotide-binding</keyword>
<evidence type="ECO:0000256" key="3">
    <source>
        <dbReference type="ARBA" id="ARBA00004186"/>
    </source>
</evidence>
<comment type="caution">
    <text evidence="21">The sequence shown here is derived from an EMBL/GenBank/DDBJ whole genome shotgun (WGS) entry which is preliminary data.</text>
</comment>
<dbReference type="GO" id="GO:0005819">
    <property type="term" value="C:spindle"/>
    <property type="evidence" value="ECO:0007669"/>
    <property type="project" value="UniProtKB-SubCell"/>
</dbReference>
<evidence type="ECO:0000313" key="21">
    <source>
        <dbReference type="EMBL" id="GFR82731.1"/>
    </source>
</evidence>
<dbReference type="GO" id="GO:0000278">
    <property type="term" value="P:mitotic cell cycle"/>
    <property type="evidence" value="ECO:0007669"/>
    <property type="project" value="TreeGrafter"/>
</dbReference>
<evidence type="ECO:0000256" key="19">
    <source>
        <dbReference type="SAM" id="MobiDB-lite"/>
    </source>
</evidence>
<keyword evidence="6" id="KW-0158">Chromosome</keyword>
<comment type="catalytic activity">
    <reaction evidence="17">
        <text>L-seryl-[protein] + ATP = O-phospho-L-seryl-[protein] + ADP + H(+)</text>
        <dbReference type="Rhea" id="RHEA:17989"/>
        <dbReference type="Rhea" id="RHEA-COMP:9863"/>
        <dbReference type="Rhea" id="RHEA-COMP:11604"/>
        <dbReference type="ChEBI" id="CHEBI:15378"/>
        <dbReference type="ChEBI" id="CHEBI:29999"/>
        <dbReference type="ChEBI" id="CHEBI:30616"/>
        <dbReference type="ChEBI" id="CHEBI:83421"/>
        <dbReference type="ChEBI" id="CHEBI:456216"/>
        <dbReference type="EC" id="2.7.11.1"/>
    </reaction>
</comment>
<dbReference type="EC" id="2.7.11.1" evidence="5"/>
<evidence type="ECO:0000256" key="16">
    <source>
        <dbReference type="ARBA" id="ARBA00047899"/>
    </source>
</evidence>
<feature type="binding site" evidence="18">
    <location>
        <position position="393"/>
    </location>
    <ligand>
        <name>ATP</name>
        <dbReference type="ChEBI" id="CHEBI:30616"/>
    </ligand>
</feature>
<feature type="compositionally biased region" description="Basic residues" evidence="19">
    <location>
        <begin position="197"/>
        <end position="206"/>
    </location>
</feature>
<evidence type="ECO:0000256" key="5">
    <source>
        <dbReference type="ARBA" id="ARBA00012513"/>
    </source>
</evidence>
<keyword evidence="14" id="KW-0206">Cytoskeleton</keyword>
<evidence type="ECO:0000256" key="6">
    <source>
        <dbReference type="ARBA" id="ARBA00022454"/>
    </source>
</evidence>
<keyword evidence="12 21" id="KW-0418">Kinase</keyword>
<accession>A0AAV4GDL8</accession>
<keyword evidence="8" id="KW-0723">Serine/threonine-protein kinase</keyword>
<evidence type="ECO:0000256" key="12">
    <source>
        <dbReference type="ARBA" id="ARBA00022777"/>
    </source>
</evidence>
<feature type="domain" description="Protein kinase" evidence="20">
    <location>
        <begin position="366"/>
        <end position="677"/>
    </location>
</feature>
<dbReference type="PANTHER" id="PTHR24419:SF18">
    <property type="entry name" value="SERINE_THREONINE-PROTEIN KINASE HASPIN"/>
    <property type="match status" value="1"/>
</dbReference>
<dbReference type="InterPro" id="IPR017441">
    <property type="entry name" value="Protein_kinase_ATP_BS"/>
</dbReference>
<dbReference type="InterPro" id="IPR011009">
    <property type="entry name" value="Kinase-like_dom_sf"/>
</dbReference>
<evidence type="ECO:0000256" key="18">
    <source>
        <dbReference type="PROSITE-ProRule" id="PRU10141"/>
    </source>
</evidence>
<keyword evidence="22" id="KW-1185">Reference proteome</keyword>
<dbReference type="Gene3D" id="1.10.510.10">
    <property type="entry name" value="Transferase(Phosphotransferase) domain 1"/>
    <property type="match status" value="1"/>
</dbReference>
<keyword evidence="7" id="KW-0963">Cytoplasm</keyword>
<dbReference type="GO" id="GO:0005694">
    <property type="term" value="C:chromosome"/>
    <property type="evidence" value="ECO:0007669"/>
    <property type="project" value="UniProtKB-SubCell"/>
</dbReference>
<evidence type="ECO:0000256" key="9">
    <source>
        <dbReference type="ARBA" id="ARBA00022553"/>
    </source>
</evidence>
<organism evidence="21 22">
    <name type="scientific">Elysia marginata</name>
    <dbReference type="NCBI Taxonomy" id="1093978"/>
    <lineage>
        <taxon>Eukaryota</taxon>
        <taxon>Metazoa</taxon>
        <taxon>Spiralia</taxon>
        <taxon>Lophotrochozoa</taxon>
        <taxon>Mollusca</taxon>
        <taxon>Gastropoda</taxon>
        <taxon>Heterobranchia</taxon>
        <taxon>Euthyneura</taxon>
        <taxon>Panpulmonata</taxon>
        <taxon>Sacoglossa</taxon>
        <taxon>Placobranchoidea</taxon>
        <taxon>Plakobranchidae</taxon>
        <taxon>Elysia</taxon>
    </lineage>
</organism>
<dbReference type="GO" id="GO:0005524">
    <property type="term" value="F:ATP binding"/>
    <property type="evidence" value="ECO:0007669"/>
    <property type="project" value="UniProtKB-UniRule"/>
</dbReference>
<dbReference type="InterPro" id="IPR000719">
    <property type="entry name" value="Prot_kinase_dom"/>
</dbReference>
<dbReference type="PROSITE" id="PS00107">
    <property type="entry name" value="PROTEIN_KINASE_ATP"/>
    <property type="match status" value="1"/>
</dbReference>
<evidence type="ECO:0000256" key="13">
    <source>
        <dbReference type="ARBA" id="ARBA00022840"/>
    </source>
</evidence>
<comment type="subcellular location">
    <subcellularLocation>
        <location evidence="4">Chromosome</location>
    </subcellularLocation>
    <subcellularLocation>
        <location evidence="3">Cytoplasm</location>
        <location evidence="3">Cytoskeleton</location>
        <location evidence="3">Spindle</location>
    </subcellularLocation>
    <subcellularLocation>
        <location evidence="2">Nucleus</location>
    </subcellularLocation>
</comment>
<dbReference type="SUPFAM" id="SSF56112">
    <property type="entry name" value="Protein kinase-like (PK-like)"/>
    <property type="match status" value="1"/>
</dbReference>
<feature type="region of interest" description="Disordered" evidence="19">
    <location>
        <begin position="75"/>
        <end position="99"/>
    </location>
</feature>
<dbReference type="Proteomes" id="UP000762676">
    <property type="component" value="Unassembled WGS sequence"/>
</dbReference>
<feature type="compositionally biased region" description="Polar residues" evidence="19">
    <location>
        <begin position="212"/>
        <end position="239"/>
    </location>
</feature>
<dbReference type="GO" id="GO:0005737">
    <property type="term" value="C:cytoplasm"/>
    <property type="evidence" value="ECO:0007669"/>
    <property type="project" value="TreeGrafter"/>
</dbReference>
<evidence type="ECO:0000256" key="11">
    <source>
        <dbReference type="ARBA" id="ARBA00022741"/>
    </source>
</evidence>
<dbReference type="Pfam" id="PF12330">
    <property type="entry name" value="Haspin_kinase"/>
    <property type="match status" value="1"/>
</dbReference>
<dbReference type="PROSITE" id="PS50011">
    <property type="entry name" value="PROTEIN_KINASE_DOM"/>
    <property type="match status" value="1"/>
</dbReference>
<comment type="catalytic activity">
    <reaction evidence="16">
        <text>L-threonyl-[protein] + ATP = O-phospho-L-threonyl-[protein] + ADP + H(+)</text>
        <dbReference type="Rhea" id="RHEA:46608"/>
        <dbReference type="Rhea" id="RHEA-COMP:11060"/>
        <dbReference type="Rhea" id="RHEA-COMP:11605"/>
        <dbReference type="ChEBI" id="CHEBI:15378"/>
        <dbReference type="ChEBI" id="CHEBI:30013"/>
        <dbReference type="ChEBI" id="CHEBI:30616"/>
        <dbReference type="ChEBI" id="CHEBI:61977"/>
        <dbReference type="ChEBI" id="CHEBI:456216"/>
        <dbReference type="EC" id="2.7.11.1"/>
    </reaction>
</comment>
<evidence type="ECO:0000256" key="7">
    <source>
        <dbReference type="ARBA" id="ARBA00022490"/>
    </source>
</evidence>
<evidence type="ECO:0000256" key="2">
    <source>
        <dbReference type="ARBA" id="ARBA00004123"/>
    </source>
</evidence>
<evidence type="ECO:0000256" key="10">
    <source>
        <dbReference type="ARBA" id="ARBA00022679"/>
    </source>
</evidence>
<protein>
    <recommendedName>
        <fullName evidence="5">non-specific serine/threonine protein kinase</fullName>
        <ecNumber evidence="5">2.7.11.1</ecNumber>
    </recommendedName>
</protein>
<dbReference type="GO" id="GO:0072354">
    <property type="term" value="F:histone H3T3 kinase activity"/>
    <property type="evidence" value="ECO:0007669"/>
    <property type="project" value="TreeGrafter"/>
</dbReference>
<evidence type="ECO:0000256" key="14">
    <source>
        <dbReference type="ARBA" id="ARBA00023212"/>
    </source>
</evidence>
<keyword evidence="13 18" id="KW-0067">ATP-binding</keyword>
<sequence>MPTTYWKKTQKKKDGFDAVVGDTENTPQVTAECAKNVRIGKENIHPQRSSVQEPQATPSPLLFSFDMEEECSKKNVTTAKKGKKKAKKSAAANKKPEVQQKLQNCPDFDSIEKDDFYVEKQNGGGERQALHSLDNIPSKADGLKSDDKFRPCHLSLCTGAGFGTPDLQTVSNVSIKEEVKSCLKKENTVSNLTPRDRRLRPRKSVIHRRESNNSIISPVPGVSSQDLSSRSHSCSTPKSANHHHHHHHHHQPSYANTSLELDNWAVTPTSADKHSNTTHPSFELIRSGNSTSLVNDFSQLKLEENYLDSSADLFKNESCSGTHEGRESFGDSLDLTGEETAEQKVLHLCDQSKPIGFTDCISERMMSDCVKIGEGVYGEVFKSFSMDKQVALKIIPIEGGDLVNDCPQKRFDEILPEIVIARELSDLAVGETNRSSNFCQVNRVSCVKGAFPLPLLQQWDEYAKRKKSENDRPDFFSNEQLFIVFEFAHGGCALESFKFQSQSEVYSVLRQVVFALAVAEQELQFEHRDLHIGNVLVKKCVEETITFYVDDLIYEFRTEGVIATIIDFTISRLKKDGCAVFCDISTDEGLFEGTGDIQFDVYRDMRINNGNDWESYHPETNILWTSYLCTKLLTTNKPKNARRAERHMQQNLQKLSKEIPKYESCAELASTVELWAN</sequence>
<dbReference type="FunFam" id="3.30.200.20:FF:000409">
    <property type="entry name" value="serine/threonine-protein kinase haspin"/>
    <property type="match status" value="1"/>
</dbReference>
<dbReference type="FunFam" id="1.10.510.10:FF:000401">
    <property type="entry name" value="serine/threonine-protein kinase haspin"/>
    <property type="match status" value="1"/>
</dbReference>
<keyword evidence="9" id="KW-0597">Phosphoprotein</keyword>
<keyword evidence="15" id="KW-0539">Nucleus</keyword>
<dbReference type="GO" id="GO:0010564">
    <property type="term" value="P:regulation of cell cycle process"/>
    <property type="evidence" value="ECO:0007669"/>
    <property type="project" value="UniProtKB-ARBA"/>
</dbReference>
<evidence type="ECO:0000259" key="20">
    <source>
        <dbReference type="PROSITE" id="PS50011"/>
    </source>
</evidence>
<comment type="cofactor">
    <cofactor evidence="1">
        <name>Mg(2+)</name>
        <dbReference type="ChEBI" id="CHEBI:18420"/>
    </cofactor>
</comment>
<gene>
    <name evidence="21" type="ORF">ElyMa_000633200</name>
</gene>
<evidence type="ECO:0000256" key="17">
    <source>
        <dbReference type="ARBA" id="ARBA00048679"/>
    </source>
</evidence>
<feature type="region of interest" description="Disordered" evidence="19">
    <location>
        <begin position="190"/>
        <end position="255"/>
    </location>
</feature>
<evidence type="ECO:0000256" key="15">
    <source>
        <dbReference type="ARBA" id="ARBA00023242"/>
    </source>
</evidence>
<name>A0AAV4GDL8_9GAST</name>
<dbReference type="Gene3D" id="3.30.200.20">
    <property type="entry name" value="Phosphorylase Kinase, domain 1"/>
    <property type="match status" value="1"/>
</dbReference>
<evidence type="ECO:0000313" key="22">
    <source>
        <dbReference type="Proteomes" id="UP000762676"/>
    </source>
</evidence>
<dbReference type="PANTHER" id="PTHR24419">
    <property type="entry name" value="INTERLEUKIN-1 RECEPTOR-ASSOCIATED KINASE"/>
    <property type="match status" value="1"/>
</dbReference>
<dbReference type="EMBL" id="BMAT01001291">
    <property type="protein sequence ID" value="GFR82731.1"/>
    <property type="molecule type" value="Genomic_DNA"/>
</dbReference>
<evidence type="ECO:0000256" key="8">
    <source>
        <dbReference type="ARBA" id="ARBA00022527"/>
    </source>
</evidence>
<dbReference type="SMART" id="SM01331">
    <property type="entry name" value="DUF3635"/>
    <property type="match status" value="1"/>
</dbReference>
<reference evidence="21 22" key="1">
    <citation type="journal article" date="2021" name="Elife">
        <title>Chloroplast acquisition without the gene transfer in kleptoplastic sea slugs, Plakobranchus ocellatus.</title>
        <authorList>
            <person name="Maeda T."/>
            <person name="Takahashi S."/>
            <person name="Yoshida T."/>
            <person name="Shimamura S."/>
            <person name="Takaki Y."/>
            <person name="Nagai Y."/>
            <person name="Toyoda A."/>
            <person name="Suzuki Y."/>
            <person name="Arimoto A."/>
            <person name="Ishii H."/>
            <person name="Satoh N."/>
            <person name="Nishiyama T."/>
            <person name="Hasebe M."/>
            <person name="Maruyama T."/>
            <person name="Minagawa J."/>
            <person name="Obokata J."/>
            <person name="Shigenobu S."/>
        </authorList>
    </citation>
    <scope>NUCLEOTIDE SEQUENCE [LARGE SCALE GENOMIC DNA]</scope>
</reference>
<evidence type="ECO:0000256" key="4">
    <source>
        <dbReference type="ARBA" id="ARBA00004286"/>
    </source>
</evidence>
<proteinExistence type="predicted"/>
<dbReference type="AlphaFoldDB" id="A0AAV4GDL8"/>
<dbReference type="InterPro" id="IPR024604">
    <property type="entry name" value="GSG2_C"/>
</dbReference>
<dbReference type="GO" id="GO:0035556">
    <property type="term" value="P:intracellular signal transduction"/>
    <property type="evidence" value="ECO:0007669"/>
    <property type="project" value="TreeGrafter"/>
</dbReference>
<feature type="compositionally biased region" description="Basic residues" evidence="19">
    <location>
        <begin position="240"/>
        <end position="251"/>
    </location>
</feature>
<dbReference type="GO" id="GO:0005634">
    <property type="term" value="C:nucleus"/>
    <property type="evidence" value="ECO:0007669"/>
    <property type="project" value="UniProtKB-SubCell"/>
</dbReference>